<name>A0A9W6KSD4_9ACTN</name>
<dbReference type="SUPFAM" id="SSF48317">
    <property type="entry name" value="Acid phosphatase/Vanadium-dependent haloperoxidase"/>
    <property type="match status" value="1"/>
</dbReference>
<protein>
    <submittedName>
        <fullName evidence="1">Uncharacterized protein</fullName>
    </submittedName>
</protein>
<comment type="caution">
    <text evidence="1">The sequence shown here is derived from an EMBL/GenBank/DDBJ whole genome shotgun (WGS) entry which is preliminary data.</text>
</comment>
<dbReference type="InterPro" id="IPR036938">
    <property type="entry name" value="PAP2/HPO_sf"/>
</dbReference>
<dbReference type="EMBL" id="BSFP01000077">
    <property type="protein sequence ID" value="GLL06743.1"/>
    <property type="molecule type" value="Genomic_DNA"/>
</dbReference>
<evidence type="ECO:0000313" key="1">
    <source>
        <dbReference type="EMBL" id="GLL06743.1"/>
    </source>
</evidence>
<evidence type="ECO:0000313" key="2">
    <source>
        <dbReference type="Proteomes" id="UP001143480"/>
    </source>
</evidence>
<keyword evidence="2" id="KW-1185">Reference proteome</keyword>
<dbReference type="Gene3D" id="1.10.606.20">
    <property type="match status" value="1"/>
</dbReference>
<reference evidence="1" key="1">
    <citation type="journal article" date="2014" name="Int. J. Syst. Evol. Microbiol.">
        <title>Complete genome sequence of Corynebacterium casei LMG S-19264T (=DSM 44701T), isolated from a smear-ripened cheese.</title>
        <authorList>
            <consortium name="US DOE Joint Genome Institute (JGI-PGF)"/>
            <person name="Walter F."/>
            <person name="Albersmeier A."/>
            <person name="Kalinowski J."/>
            <person name="Ruckert C."/>
        </authorList>
    </citation>
    <scope>NUCLEOTIDE SEQUENCE</scope>
    <source>
        <strain evidence="1">VKM Ac-1321</strain>
    </source>
</reference>
<reference evidence="1" key="2">
    <citation type="submission" date="2023-01" db="EMBL/GenBank/DDBJ databases">
        <authorList>
            <person name="Sun Q."/>
            <person name="Evtushenko L."/>
        </authorList>
    </citation>
    <scope>NUCLEOTIDE SEQUENCE</scope>
    <source>
        <strain evidence="1">VKM Ac-1321</strain>
    </source>
</reference>
<dbReference type="Proteomes" id="UP001143480">
    <property type="component" value="Unassembled WGS sequence"/>
</dbReference>
<accession>A0A9W6KSD4</accession>
<dbReference type="AlphaFoldDB" id="A0A9W6KSD4"/>
<dbReference type="RefSeq" id="WP_369015623.1">
    <property type="nucleotide sequence ID" value="NZ_BSFP01000077.1"/>
</dbReference>
<proteinExistence type="predicted"/>
<sequence>MSRTFRSLQAAADEAGLSRIYAGVHTRIDHRTGQELGIHVARYSRDG</sequence>
<organism evidence="1 2">
    <name type="scientific">Dactylosporangium matsuzakiense</name>
    <dbReference type="NCBI Taxonomy" id="53360"/>
    <lineage>
        <taxon>Bacteria</taxon>
        <taxon>Bacillati</taxon>
        <taxon>Actinomycetota</taxon>
        <taxon>Actinomycetes</taxon>
        <taxon>Micromonosporales</taxon>
        <taxon>Micromonosporaceae</taxon>
        <taxon>Dactylosporangium</taxon>
    </lineage>
</organism>
<gene>
    <name evidence="1" type="ORF">GCM10017581_084930</name>
</gene>